<sequence length="552" mass="61851">MARDLKVLAWNALQEIHELQEQDKLPHHLIVHQAEVDTPQRSLMSTVSLAHGFASAAAPDDTTTQALLAAAQAATAAHEHDASNPIQLESDLASYAEPKVENGDSLAPLPTAESLPGRVAKPRARKSPGSGAKRSEPSKRKFICSFSHYGCDVALSSKNEWKRHVSIQHLQLGFYRCDVGSCNPDNNPNTPPHKKVYNDFNRKDLFTQHHRRMHKPEGNSGSGTIVQDPNSQDWRQFEDSLEEVRNRCWHEKRKPPQRSTCGFCGRVFEGEGSWNERMEHVGGHYSRDLPEACKEEREDEDLTNWCLQNGVVKEAPNGRHVLVDQPVSSVDKTFNNRNIDMTMSDAPPITPTNGQMDGQFIGMDDSRRQSLQQGEYPPVNINGNGTGRPGSSSGQHNAPHPLSCYSNSWKDAVPPLPELEPMPNDRDDTDRLEDLINTLINPKKPRMSKRLQWRCDCGLDSSVDFADENNDDHRAFQNLGKISIICKDSQSPYLKTSKTEQYEIIPCNELHRYIDREGKIPTDHSLPRLEESTEQDANIEGDVTAPALETEA</sequence>
<accession>A0AAN8ILX4</accession>
<dbReference type="EMBL" id="JAKLMC020000014">
    <property type="protein sequence ID" value="KAK5952582.1"/>
    <property type="molecule type" value="Genomic_DNA"/>
</dbReference>
<feature type="compositionally biased region" description="Basic and acidic residues" evidence="1">
    <location>
        <begin position="518"/>
        <end position="531"/>
    </location>
</feature>
<protein>
    <recommendedName>
        <fullName evidence="4">C2H2-type domain-containing protein</fullName>
    </recommendedName>
</protein>
<evidence type="ECO:0000313" key="2">
    <source>
        <dbReference type="EMBL" id="KAK5952582.1"/>
    </source>
</evidence>
<gene>
    <name evidence="2" type="ORF">OHC33_006174</name>
</gene>
<dbReference type="Proteomes" id="UP001316803">
    <property type="component" value="Unassembled WGS sequence"/>
</dbReference>
<dbReference type="GO" id="GO:0003700">
    <property type="term" value="F:DNA-binding transcription factor activity"/>
    <property type="evidence" value="ECO:0007669"/>
    <property type="project" value="InterPro"/>
</dbReference>
<dbReference type="PANTHER" id="PTHR23225:SF2">
    <property type="entry name" value="AT09679P-RELATED"/>
    <property type="match status" value="1"/>
</dbReference>
<keyword evidence="3" id="KW-1185">Reference proteome</keyword>
<comment type="caution">
    <text evidence="2">The sequence shown here is derived from an EMBL/GenBank/DDBJ whole genome shotgun (WGS) entry which is preliminary data.</text>
</comment>
<evidence type="ECO:0000256" key="1">
    <source>
        <dbReference type="SAM" id="MobiDB-lite"/>
    </source>
</evidence>
<dbReference type="PANTHER" id="PTHR23225">
    <property type="entry name" value="ZINC FINGER PROTEIN"/>
    <property type="match status" value="1"/>
</dbReference>
<reference evidence="2 3" key="1">
    <citation type="submission" date="2022-12" db="EMBL/GenBank/DDBJ databases">
        <title>Genomic features and morphological characterization of a novel Knufia sp. strain isolated from spacecraft assembly facility.</title>
        <authorList>
            <person name="Teixeira M."/>
            <person name="Chander A.M."/>
            <person name="Stajich J.E."/>
            <person name="Venkateswaran K."/>
        </authorList>
    </citation>
    <scope>NUCLEOTIDE SEQUENCE [LARGE SCALE GENOMIC DNA]</scope>
    <source>
        <strain evidence="2 3">FJI-L2-BK-P2</strain>
    </source>
</reference>
<feature type="region of interest" description="Disordered" evidence="1">
    <location>
        <begin position="518"/>
        <end position="552"/>
    </location>
</feature>
<evidence type="ECO:0008006" key="4">
    <source>
        <dbReference type="Google" id="ProtNLM"/>
    </source>
</evidence>
<dbReference type="InterPro" id="IPR039970">
    <property type="entry name" value="TF_Grauzone"/>
</dbReference>
<name>A0AAN8ILX4_9EURO</name>
<feature type="region of interest" description="Disordered" evidence="1">
    <location>
        <begin position="99"/>
        <end position="137"/>
    </location>
</feature>
<organism evidence="2 3">
    <name type="scientific">Knufia fluminis</name>
    <dbReference type="NCBI Taxonomy" id="191047"/>
    <lineage>
        <taxon>Eukaryota</taxon>
        <taxon>Fungi</taxon>
        <taxon>Dikarya</taxon>
        <taxon>Ascomycota</taxon>
        <taxon>Pezizomycotina</taxon>
        <taxon>Eurotiomycetes</taxon>
        <taxon>Chaetothyriomycetidae</taxon>
        <taxon>Chaetothyriales</taxon>
        <taxon>Trichomeriaceae</taxon>
        <taxon>Knufia</taxon>
    </lineage>
</organism>
<evidence type="ECO:0000313" key="3">
    <source>
        <dbReference type="Proteomes" id="UP001316803"/>
    </source>
</evidence>
<dbReference type="AlphaFoldDB" id="A0AAN8ILX4"/>
<proteinExistence type="predicted"/>
<feature type="region of interest" description="Disordered" evidence="1">
    <location>
        <begin position="379"/>
        <end position="406"/>
    </location>
</feature>